<dbReference type="Proteomes" id="UP000295066">
    <property type="component" value="Unassembled WGS sequence"/>
</dbReference>
<protein>
    <submittedName>
        <fullName evidence="9">HlyD family secretion protein</fullName>
    </submittedName>
</protein>
<feature type="region of interest" description="Disordered" evidence="5">
    <location>
        <begin position="311"/>
        <end position="357"/>
    </location>
</feature>
<evidence type="ECO:0000259" key="8">
    <source>
        <dbReference type="Pfam" id="PF25990"/>
    </source>
</evidence>
<dbReference type="GO" id="GO:0016020">
    <property type="term" value="C:membrane"/>
    <property type="evidence" value="ECO:0007669"/>
    <property type="project" value="InterPro"/>
</dbReference>
<dbReference type="GO" id="GO:0030313">
    <property type="term" value="C:cell envelope"/>
    <property type="evidence" value="ECO:0007669"/>
    <property type="project" value="UniProtKB-SubCell"/>
</dbReference>
<dbReference type="EMBL" id="SORI01000003">
    <property type="protein sequence ID" value="TDY62881.1"/>
    <property type="molecule type" value="Genomic_DNA"/>
</dbReference>
<keyword evidence="3 4" id="KW-0175">Coiled coil</keyword>
<feature type="domain" description="Multidrug resistance protein MdtA-like barrel-sandwich hybrid" evidence="7">
    <location>
        <begin position="55"/>
        <end position="207"/>
    </location>
</feature>
<feature type="domain" description="Multidrug resistance protein MdtA-like alpha-helical hairpin" evidence="6">
    <location>
        <begin position="102"/>
        <end position="178"/>
    </location>
</feature>
<dbReference type="InterPro" id="IPR058624">
    <property type="entry name" value="MdtA-like_HH"/>
</dbReference>
<dbReference type="GO" id="GO:0022857">
    <property type="term" value="F:transmembrane transporter activity"/>
    <property type="evidence" value="ECO:0007669"/>
    <property type="project" value="InterPro"/>
</dbReference>
<dbReference type="Gene3D" id="1.10.287.470">
    <property type="entry name" value="Helix hairpin bin"/>
    <property type="match status" value="1"/>
</dbReference>
<dbReference type="NCBIfam" id="TIGR01730">
    <property type="entry name" value="RND_mfp"/>
    <property type="match status" value="1"/>
</dbReference>
<feature type="coiled-coil region" evidence="4">
    <location>
        <begin position="95"/>
        <end position="129"/>
    </location>
</feature>
<feature type="compositionally biased region" description="Gly residues" evidence="5">
    <location>
        <begin position="340"/>
        <end position="353"/>
    </location>
</feature>
<dbReference type="RefSeq" id="WP_133956486.1">
    <property type="nucleotide sequence ID" value="NZ_SORI01000003.1"/>
</dbReference>
<dbReference type="AlphaFoldDB" id="A0A4V3HGW2"/>
<dbReference type="InterPro" id="IPR058636">
    <property type="entry name" value="Beta-barrel_YknX"/>
</dbReference>
<evidence type="ECO:0000259" key="7">
    <source>
        <dbReference type="Pfam" id="PF25917"/>
    </source>
</evidence>
<comment type="subcellular location">
    <subcellularLocation>
        <location evidence="1">Cell envelope</location>
    </subcellularLocation>
</comment>
<evidence type="ECO:0000313" key="9">
    <source>
        <dbReference type="EMBL" id="TDY62881.1"/>
    </source>
</evidence>
<evidence type="ECO:0000256" key="4">
    <source>
        <dbReference type="SAM" id="Coils"/>
    </source>
</evidence>
<reference evidence="9 10" key="1">
    <citation type="submission" date="2019-03" db="EMBL/GenBank/DDBJ databases">
        <title>Genomic Encyclopedia of Type Strains, Phase IV (KMG-IV): sequencing the most valuable type-strain genomes for metagenomic binning, comparative biology and taxonomic classification.</title>
        <authorList>
            <person name="Goeker M."/>
        </authorList>
    </citation>
    <scope>NUCLEOTIDE SEQUENCE [LARGE SCALE GENOMIC DNA]</scope>
    <source>
        <strain evidence="9 10">DSM 25964</strain>
    </source>
</reference>
<dbReference type="InterPro" id="IPR006143">
    <property type="entry name" value="RND_pump_MFP"/>
</dbReference>
<gene>
    <name evidence="9" type="ORF">C8D99_103101</name>
</gene>
<dbReference type="Gene3D" id="2.40.30.170">
    <property type="match status" value="1"/>
</dbReference>
<evidence type="ECO:0000259" key="6">
    <source>
        <dbReference type="Pfam" id="PF25876"/>
    </source>
</evidence>
<feature type="domain" description="YknX-like beta-barrel" evidence="8">
    <location>
        <begin position="218"/>
        <end position="293"/>
    </location>
</feature>
<dbReference type="OrthoDB" id="9809068at2"/>
<dbReference type="Gene3D" id="2.40.50.100">
    <property type="match status" value="1"/>
</dbReference>
<sequence length="417" mass="45012">MKKVLILLILIAAGFAYLRFSHSDGPRYTFRTVPLEKGDITSTVTATGKLEAVTVVEVGTQVSGTLKEIYADFNQHVKKGELIALIDPDVLKAKLEEARANLAVARASAARARANLAESDRNLKRYKELWNRQLIARSELDAVETTRLTNRASVQEADARVLQVQASLRQAETNLEYTKILSPEDGVIISREVNVGQTVAASLSAPVLFTIAKDLSDMQIETSVDEADISRVKEGQEVEFSVDAYSGTTFKGKVKQVRISPATSDNVVTYPVIISVANPDLKLKPGMTANVSIVTDRRKDVLKVPMAALRFSPPPEDAAPQTAAATSSPFSPSMPRRRPGGGAGQGNGNGNAGRTGTVSSVWTVRDGVLGEKIQFRAGIGDGSFVEVITSKELKEGDLLAVSFSEQPKESLWGKIFK</sequence>
<proteinExistence type="inferred from homology"/>
<dbReference type="FunFam" id="2.40.30.170:FF:000010">
    <property type="entry name" value="Efflux RND transporter periplasmic adaptor subunit"/>
    <property type="match status" value="1"/>
</dbReference>
<evidence type="ECO:0000256" key="2">
    <source>
        <dbReference type="ARBA" id="ARBA00009477"/>
    </source>
</evidence>
<dbReference type="Pfam" id="PF25917">
    <property type="entry name" value="BSH_RND"/>
    <property type="match status" value="1"/>
</dbReference>
<keyword evidence="10" id="KW-1185">Reference proteome</keyword>
<dbReference type="InterPro" id="IPR050465">
    <property type="entry name" value="UPF0194_transport"/>
</dbReference>
<evidence type="ECO:0000256" key="3">
    <source>
        <dbReference type="ARBA" id="ARBA00023054"/>
    </source>
</evidence>
<feature type="compositionally biased region" description="Low complexity" evidence="5">
    <location>
        <begin position="318"/>
        <end position="334"/>
    </location>
</feature>
<name>A0A4V3HGW2_9BACT</name>
<dbReference type="Pfam" id="PF25990">
    <property type="entry name" value="Beta-barrel_YknX"/>
    <property type="match status" value="1"/>
</dbReference>
<organism evidence="9 10">
    <name type="scientific">Aminivibrio pyruvatiphilus</name>
    <dbReference type="NCBI Taxonomy" id="1005740"/>
    <lineage>
        <taxon>Bacteria</taxon>
        <taxon>Thermotogati</taxon>
        <taxon>Synergistota</taxon>
        <taxon>Synergistia</taxon>
        <taxon>Synergistales</taxon>
        <taxon>Aminobacteriaceae</taxon>
        <taxon>Aminivibrio</taxon>
    </lineage>
</organism>
<accession>A0A4V3HGW2</accession>
<dbReference type="SUPFAM" id="SSF111369">
    <property type="entry name" value="HlyD-like secretion proteins"/>
    <property type="match status" value="1"/>
</dbReference>
<comment type="similarity">
    <text evidence="2">Belongs to the membrane fusion protein (MFP) (TC 8.A.1) family.</text>
</comment>
<evidence type="ECO:0000313" key="10">
    <source>
        <dbReference type="Proteomes" id="UP000295066"/>
    </source>
</evidence>
<dbReference type="PANTHER" id="PTHR32347:SF14">
    <property type="entry name" value="EFFLUX SYSTEM COMPONENT YKNX-RELATED"/>
    <property type="match status" value="1"/>
</dbReference>
<evidence type="ECO:0000256" key="5">
    <source>
        <dbReference type="SAM" id="MobiDB-lite"/>
    </source>
</evidence>
<dbReference type="Pfam" id="PF25876">
    <property type="entry name" value="HH_MFP_RND"/>
    <property type="match status" value="1"/>
</dbReference>
<comment type="caution">
    <text evidence="9">The sequence shown here is derived from an EMBL/GenBank/DDBJ whole genome shotgun (WGS) entry which is preliminary data.</text>
</comment>
<evidence type="ECO:0000256" key="1">
    <source>
        <dbReference type="ARBA" id="ARBA00004196"/>
    </source>
</evidence>
<dbReference type="InterPro" id="IPR058625">
    <property type="entry name" value="MdtA-like_BSH"/>
</dbReference>
<dbReference type="PANTHER" id="PTHR32347">
    <property type="entry name" value="EFFLUX SYSTEM COMPONENT YKNX-RELATED"/>
    <property type="match status" value="1"/>
</dbReference>